<evidence type="ECO:0000313" key="3">
    <source>
        <dbReference type="Proteomes" id="UP000830542"/>
    </source>
</evidence>
<dbReference type="Proteomes" id="UP000830542">
    <property type="component" value="Plasmid unnamed1"/>
</dbReference>
<dbReference type="RefSeq" id="WP_244705981.1">
    <property type="nucleotide sequence ID" value="NZ_BAAADN010000001.1"/>
</dbReference>
<feature type="region of interest" description="Disordered" evidence="1">
    <location>
        <begin position="1"/>
        <end position="22"/>
    </location>
</feature>
<evidence type="ECO:0000256" key="1">
    <source>
        <dbReference type="SAM" id="MobiDB-lite"/>
    </source>
</evidence>
<organism evidence="2 3">
    <name type="scientific">Halococcus dombrowskii</name>
    <dbReference type="NCBI Taxonomy" id="179637"/>
    <lineage>
        <taxon>Archaea</taxon>
        <taxon>Methanobacteriati</taxon>
        <taxon>Methanobacteriota</taxon>
        <taxon>Stenosarchaea group</taxon>
        <taxon>Halobacteria</taxon>
        <taxon>Halobacteriales</taxon>
        <taxon>Halococcaceae</taxon>
        <taxon>Halococcus</taxon>
    </lineage>
</organism>
<keyword evidence="3" id="KW-1185">Reference proteome</keyword>
<keyword evidence="2" id="KW-0614">Plasmid</keyword>
<reference evidence="2" key="1">
    <citation type="submission" date="2022-04" db="EMBL/GenBank/DDBJ databases">
        <title>Sequencing and genomic assembly of Halococcus dombrowskii.</title>
        <authorList>
            <person name="Lim S.W."/>
            <person name="MacLea K.S."/>
        </authorList>
    </citation>
    <scope>NUCLEOTIDE SEQUENCE</scope>
    <source>
        <strain evidence="2">H4</strain>
        <plasmid evidence="2">unnamed1</plasmid>
    </source>
</reference>
<geneLocation type="plasmid" evidence="2 3">
    <name>unnamed1</name>
</geneLocation>
<dbReference type="AlphaFoldDB" id="A0AAX3AR98"/>
<sequence length="68" mass="7425">MDGDSSVESSNSADTRNGTPRPSVILLAVGDTLRKIVRFDQIAIAIDAKRSHPFVKRCEKKPGTEWVG</sequence>
<accession>A0AAX3AR98</accession>
<dbReference type="GeneID" id="71763218"/>
<feature type="compositionally biased region" description="Polar residues" evidence="1">
    <location>
        <begin position="1"/>
        <end position="20"/>
    </location>
</feature>
<name>A0AAX3AR98_HALDO</name>
<evidence type="ECO:0000313" key="2">
    <source>
        <dbReference type="EMBL" id="UOO96862.1"/>
    </source>
</evidence>
<gene>
    <name evidence="2" type="ORF">MUK72_15180</name>
</gene>
<dbReference type="EMBL" id="CP095006">
    <property type="protein sequence ID" value="UOO96862.1"/>
    <property type="molecule type" value="Genomic_DNA"/>
</dbReference>
<protein>
    <submittedName>
        <fullName evidence="2">Uncharacterized protein</fullName>
    </submittedName>
</protein>
<dbReference type="KEGG" id="hdo:MUK72_15180"/>
<proteinExistence type="predicted"/>